<name>K8WLD3_9GAMM</name>
<dbReference type="PATRIC" id="fig|1141660.3.peg.1247"/>
<evidence type="ECO:0000259" key="9">
    <source>
        <dbReference type="Pfam" id="PF08241"/>
    </source>
</evidence>
<organism evidence="10 11">
    <name type="scientific">Providencia sneebia DSM 19967</name>
    <dbReference type="NCBI Taxonomy" id="1141660"/>
    <lineage>
        <taxon>Bacteria</taxon>
        <taxon>Pseudomonadati</taxon>
        <taxon>Pseudomonadota</taxon>
        <taxon>Gammaproteobacteria</taxon>
        <taxon>Enterobacterales</taxon>
        <taxon>Morganellaceae</taxon>
        <taxon>Providencia</taxon>
    </lineage>
</organism>
<dbReference type="EMBL" id="AKKN01000007">
    <property type="protein sequence ID" value="EKT58292.1"/>
    <property type="molecule type" value="Genomic_DNA"/>
</dbReference>
<dbReference type="GO" id="GO:0008757">
    <property type="term" value="F:S-adenosylmethionine-dependent methyltransferase activity"/>
    <property type="evidence" value="ECO:0007669"/>
    <property type="project" value="InterPro"/>
</dbReference>
<dbReference type="GO" id="GO:0009102">
    <property type="term" value="P:biotin biosynthetic process"/>
    <property type="evidence" value="ECO:0007669"/>
    <property type="project" value="UniProtKB-UniRule"/>
</dbReference>
<dbReference type="CDD" id="cd02440">
    <property type="entry name" value="AdoMet_MTases"/>
    <property type="match status" value="1"/>
</dbReference>
<protein>
    <recommendedName>
        <fullName evidence="3 8">Malonyl-[acyl-carrier protein] O-methyltransferase</fullName>
        <shortName evidence="8">Malonyl-ACP O-methyltransferase</shortName>
        <ecNumber evidence="3 8">2.1.1.197</ecNumber>
    </recommendedName>
    <alternativeName>
        <fullName evidence="8">Biotin synthesis protein BioC</fullName>
    </alternativeName>
</protein>
<dbReference type="RefSeq" id="WP_008915092.1">
    <property type="nucleotide sequence ID" value="NZ_CM001773.1"/>
</dbReference>
<dbReference type="AlphaFoldDB" id="K8WLD3"/>
<dbReference type="HOGENOM" id="CLU_046586_2_2_6"/>
<comment type="caution">
    <text evidence="10">The sequence shown here is derived from an EMBL/GenBank/DDBJ whole genome shotgun (WGS) entry which is preliminary data.</text>
</comment>
<dbReference type="GO" id="GO:0032259">
    <property type="term" value="P:methylation"/>
    <property type="evidence" value="ECO:0007669"/>
    <property type="project" value="UniProtKB-KW"/>
</dbReference>
<gene>
    <name evidence="8" type="primary">bioC</name>
    <name evidence="10" type="ORF">OO7_06209</name>
</gene>
<evidence type="ECO:0000313" key="11">
    <source>
        <dbReference type="Proteomes" id="UP000010290"/>
    </source>
</evidence>
<accession>K8WLD3</accession>
<dbReference type="NCBIfam" id="TIGR02072">
    <property type="entry name" value="BioC"/>
    <property type="match status" value="1"/>
</dbReference>
<keyword evidence="11" id="KW-1185">Reference proteome</keyword>
<dbReference type="EC" id="2.1.1.197" evidence="3 8"/>
<keyword evidence="4 8" id="KW-0489">Methyltransferase</keyword>
<proteinExistence type="inferred from homology"/>
<comment type="function">
    <text evidence="8">Converts the free carboxyl group of a malonyl-thioester to its methyl ester by transfer of a methyl group from S-adenosyl-L-methionine (SAM). It allows to synthesize pimeloyl-ACP via the fatty acid synthetic pathway.</text>
</comment>
<evidence type="ECO:0000256" key="3">
    <source>
        <dbReference type="ARBA" id="ARBA00012327"/>
    </source>
</evidence>
<feature type="domain" description="Methyltransferase type 11" evidence="9">
    <location>
        <begin position="54"/>
        <end position="145"/>
    </location>
</feature>
<evidence type="ECO:0000256" key="4">
    <source>
        <dbReference type="ARBA" id="ARBA00022603"/>
    </source>
</evidence>
<keyword evidence="6 8" id="KW-0949">S-adenosyl-L-methionine</keyword>
<evidence type="ECO:0000256" key="6">
    <source>
        <dbReference type="ARBA" id="ARBA00022691"/>
    </source>
</evidence>
<dbReference type="InterPro" id="IPR013216">
    <property type="entry name" value="Methyltransf_11"/>
</dbReference>
<reference evidence="10 11" key="1">
    <citation type="journal article" date="2012" name="BMC Genomics">
        <title>Comparative genomics of bacteria in the genus Providencia isolated from wild Drosophila melanogaster.</title>
        <authorList>
            <person name="Galac M.R."/>
            <person name="Lazzaro B.P."/>
        </authorList>
    </citation>
    <scope>NUCLEOTIDE SEQUENCE [LARGE SCALE GENOMIC DNA]</scope>
    <source>
        <strain evidence="10 11">DSM 19967</strain>
    </source>
</reference>
<dbReference type="PANTHER" id="PTHR43861">
    <property type="entry name" value="TRANS-ACONITATE 2-METHYLTRANSFERASE-RELATED"/>
    <property type="match status" value="1"/>
</dbReference>
<dbReference type="OrthoDB" id="9760689at2"/>
<dbReference type="UniPathway" id="UPA00078"/>
<dbReference type="InterPro" id="IPR011814">
    <property type="entry name" value="BioC"/>
</dbReference>
<comment type="pathway">
    <text evidence="2 8">Cofactor biosynthesis; biotin biosynthesis.</text>
</comment>
<sequence>MISQRRDEKQKIASAFGRAAKHYDSIAHYQQNSGHQLLELLISALGHLRQKTIVDAGCGTGFFSQLMGDKQANVTAVDLSSGMLEVARNKGSAAHYICADMESLPFSEIAFDAVFSNLAIQWCSHLQTTLKELYRVTKPGGAIVFTTLAEGSLQELSQAWLTLDGYSHVNKFLDYQHIEASCQPWRHRLTLQTDKLYFDDLAHLLHSLKGIGATHLTAGRKPGLMTRKRLEQLASAYPTVNEKYALTYQTVFGVIFRD</sequence>
<dbReference type="PANTHER" id="PTHR43861:SF1">
    <property type="entry name" value="TRANS-ACONITATE 2-METHYLTRANSFERASE"/>
    <property type="match status" value="1"/>
</dbReference>
<dbReference type="Gene3D" id="3.40.50.150">
    <property type="entry name" value="Vaccinia Virus protein VP39"/>
    <property type="match status" value="1"/>
</dbReference>
<keyword evidence="7 8" id="KW-0093">Biotin biosynthesis</keyword>
<evidence type="ECO:0000256" key="8">
    <source>
        <dbReference type="HAMAP-Rule" id="MF_00835"/>
    </source>
</evidence>
<evidence type="ECO:0000313" key="10">
    <source>
        <dbReference type="EMBL" id="EKT58292.1"/>
    </source>
</evidence>
<dbReference type="Proteomes" id="UP000010290">
    <property type="component" value="Chromosome"/>
</dbReference>
<dbReference type="GO" id="GO:0010340">
    <property type="term" value="F:carboxyl-O-methyltransferase activity"/>
    <property type="evidence" value="ECO:0007669"/>
    <property type="project" value="UniProtKB-UniRule"/>
</dbReference>
<dbReference type="GO" id="GO:0102130">
    <property type="term" value="F:malonyl-CoA methyltransferase activity"/>
    <property type="evidence" value="ECO:0007669"/>
    <property type="project" value="UniProtKB-EC"/>
</dbReference>
<evidence type="ECO:0000256" key="1">
    <source>
        <dbReference type="ARBA" id="ARBA00000852"/>
    </source>
</evidence>
<evidence type="ECO:0000256" key="2">
    <source>
        <dbReference type="ARBA" id="ARBA00004746"/>
    </source>
</evidence>
<keyword evidence="5 8" id="KW-0808">Transferase</keyword>
<evidence type="ECO:0000256" key="5">
    <source>
        <dbReference type="ARBA" id="ARBA00022679"/>
    </source>
</evidence>
<comment type="catalytic activity">
    <reaction evidence="1 8">
        <text>malonyl-[ACP] + S-adenosyl-L-methionine = malonyl-[ACP] methyl ester + S-adenosyl-L-homocysteine</text>
        <dbReference type="Rhea" id="RHEA:17105"/>
        <dbReference type="Rhea" id="RHEA-COMP:9623"/>
        <dbReference type="Rhea" id="RHEA-COMP:9954"/>
        <dbReference type="ChEBI" id="CHEBI:57856"/>
        <dbReference type="ChEBI" id="CHEBI:59789"/>
        <dbReference type="ChEBI" id="CHEBI:78449"/>
        <dbReference type="ChEBI" id="CHEBI:78845"/>
        <dbReference type="EC" id="2.1.1.197"/>
    </reaction>
</comment>
<dbReference type="SUPFAM" id="SSF53335">
    <property type="entry name" value="S-adenosyl-L-methionine-dependent methyltransferases"/>
    <property type="match status" value="1"/>
</dbReference>
<evidence type="ECO:0000256" key="7">
    <source>
        <dbReference type="ARBA" id="ARBA00022756"/>
    </source>
</evidence>
<dbReference type="Pfam" id="PF08241">
    <property type="entry name" value="Methyltransf_11"/>
    <property type="match status" value="1"/>
</dbReference>
<dbReference type="HAMAP" id="MF_00835">
    <property type="entry name" value="BioC"/>
    <property type="match status" value="1"/>
</dbReference>
<dbReference type="InterPro" id="IPR029063">
    <property type="entry name" value="SAM-dependent_MTases_sf"/>
</dbReference>
<comment type="similarity">
    <text evidence="8">Belongs to the methyltransferase superfamily.</text>
</comment>